<name>A0A388T2Q5_9ACTN</name>
<organism evidence="1 2">
    <name type="scientific">Streptomyces spongiicola</name>
    <dbReference type="NCBI Taxonomy" id="1690221"/>
    <lineage>
        <taxon>Bacteria</taxon>
        <taxon>Bacillati</taxon>
        <taxon>Actinomycetota</taxon>
        <taxon>Actinomycetes</taxon>
        <taxon>Kitasatosporales</taxon>
        <taxon>Streptomycetaceae</taxon>
        <taxon>Streptomyces</taxon>
    </lineage>
</organism>
<evidence type="ECO:0000313" key="2">
    <source>
        <dbReference type="Proteomes" id="UP000265354"/>
    </source>
</evidence>
<gene>
    <name evidence="1" type="ORF">SSP531S_39110</name>
</gene>
<reference evidence="1 2" key="1">
    <citation type="submission" date="2018-07" db="EMBL/GenBank/DDBJ databases">
        <title>Whole Genome Shotgun Sequence of Streptomyces spongiicola strain 531S.</title>
        <authorList>
            <person name="Dohra H."/>
            <person name="Kodani S."/>
        </authorList>
    </citation>
    <scope>NUCLEOTIDE SEQUENCE [LARGE SCALE GENOMIC DNA]</scope>
    <source>
        <strain evidence="1 2">531S</strain>
    </source>
</reference>
<proteinExistence type="predicted"/>
<protein>
    <submittedName>
        <fullName evidence="1">Uncharacterized protein</fullName>
    </submittedName>
</protein>
<dbReference type="EMBL" id="BGZL01000011">
    <property type="protein sequence ID" value="GBQ02452.1"/>
    <property type="molecule type" value="Genomic_DNA"/>
</dbReference>
<accession>A0A388T2Q5</accession>
<sequence length="102" mass="11545">MIFRGAGSAMGRVAVRCGVSEVLPDRGRQGGRPVQVSMRWPVAVHRPVKSSAHRQCLGRWRVKRRAPVAIRAGMSIRWRRMVPVLALAWKAEARWPLARVRL</sequence>
<comment type="caution">
    <text evidence="1">The sequence shown here is derived from an EMBL/GenBank/DDBJ whole genome shotgun (WGS) entry which is preliminary data.</text>
</comment>
<dbReference type="AlphaFoldDB" id="A0A388T2Q5"/>
<evidence type="ECO:0000313" key="1">
    <source>
        <dbReference type="EMBL" id="GBQ02452.1"/>
    </source>
</evidence>
<dbReference type="Proteomes" id="UP000265354">
    <property type="component" value="Unassembled WGS sequence"/>
</dbReference>